<gene>
    <name evidence="2" type="primary">Necator_chrII.g5189</name>
    <name evidence="2" type="ORF">RB195_017397</name>
</gene>
<feature type="region of interest" description="Disordered" evidence="1">
    <location>
        <begin position="41"/>
        <end position="77"/>
    </location>
</feature>
<comment type="caution">
    <text evidence="2">The sequence shown here is derived from an EMBL/GenBank/DDBJ whole genome shotgun (WGS) entry which is preliminary data.</text>
</comment>
<organism evidence="2 3">
    <name type="scientific">Necator americanus</name>
    <name type="common">Human hookworm</name>
    <dbReference type="NCBI Taxonomy" id="51031"/>
    <lineage>
        <taxon>Eukaryota</taxon>
        <taxon>Metazoa</taxon>
        <taxon>Ecdysozoa</taxon>
        <taxon>Nematoda</taxon>
        <taxon>Chromadorea</taxon>
        <taxon>Rhabditida</taxon>
        <taxon>Rhabditina</taxon>
        <taxon>Rhabditomorpha</taxon>
        <taxon>Strongyloidea</taxon>
        <taxon>Ancylostomatidae</taxon>
        <taxon>Bunostominae</taxon>
        <taxon>Necator</taxon>
    </lineage>
</organism>
<sequence>MADNLRQNFNMLAYIYIFHLEDFIHSELQLSGFRALQRGREATSRLGSCEPTPGTHNEDPSHRTPPEQRRTGQRYQGPRCKLLLLEDAPCGGDF</sequence>
<feature type="compositionally biased region" description="Basic and acidic residues" evidence="1">
    <location>
        <begin position="56"/>
        <end position="70"/>
    </location>
</feature>
<evidence type="ECO:0000313" key="3">
    <source>
        <dbReference type="Proteomes" id="UP001303046"/>
    </source>
</evidence>
<name>A0ABR1C6Z5_NECAM</name>
<accession>A0ABR1C6Z5</accession>
<dbReference type="Proteomes" id="UP001303046">
    <property type="component" value="Unassembled WGS sequence"/>
</dbReference>
<dbReference type="EMBL" id="JAVFWL010000002">
    <property type="protein sequence ID" value="KAK6733619.1"/>
    <property type="molecule type" value="Genomic_DNA"/>
</dbReference>
<evidence type="ECO:0000313" key="2">
    <source>
        <dbReference type="EMBL" id="KAK6733619.1"/>
    </source>
</evidence>
<reference evidence="2 3" key="1">
    <citation type="submission" date="2023-08" db="EMBL/GenBank/DDBJ databases">
        <title>A Necator americanus chromosomal reference genome.</title>
        <authorList>
            <person name="Ilik V."/>
            <person name="Petrzelkova K.J."/>
            <person name="Pardy F."/>
            <person name="Fuh T."/>
            <person name="Niatou-Singa F.S."/>
            <person name="Gouil Q."/>
            <person name="Baker L."/>
            <person name="Ritchie M.E."/>
            <person name="Jex A.R."/>
            <person name="Gazzola D."/>
            <person name="Li H."/>
            <person name="Toshio Fujiwara R."/>
            <person name="Zhan B."/>
            <person name="Aroian R.V."/>
            <person name="Pafco B."/>
            <person name="Schwarz E.M."/>
        </authorList>
    </citation>
    <scope>NUCLEOTIDE SEQUENCE [LARGE SCALE GENOMIC DNA]</scope>
    <source>
        <strain evidence="2 3">Aroian</strain>
        <tissue evidence="2">Whole animal</tissue>
    </source>
</reference>
<evidence type="ECO:0000256" key="1">
    <source>
        <dbReference type="SAM" id="MobiDB-lite"/>
    </source>
</evidence>
<protein>
    <submittedName>
        <fullName evidence="2">Uncharacterized protein</fullName>
    </submittedName>
</protein>
<proteinExistence type="predicted"/>
<keyword evidence="3" id="KW-1185">Reference proteome</keyword>